<comment type="caution">
    <text evidence="2">The sequence shown here is derived from an EMBL/GenBank/DDBJ whole genome shotgun (WGS) entry which is preliminary data.</text>
</comment>
<organism evidence="2 3">
    <name type="scientific">Cypionkella sinensis</name>
    <dbReference type="NCBI Taxonomy" id="1756043"/>
    <lineage>
        <taxon>Bacteria</taxon>
        <taxon>Pseudomonadati</taxon>
        <taxon>Pseudomonadota</taxon>
        <taxon>Alphaproteobacteria</taxon>
        <taxon>Rhodobacterales</taxon>
        <taxon>Paracoccaceae</taxon>
        <taxon>Cypionkella</taxon>
    </lineage>
</organism>
<evidence type="ECO:0000313" key="3">
    <source>
        <dbReference type="Proteomes" id="UP001595547"/>
    </source>
</evidence>
<dbReference type="EMBL" id="JBHRTO010000001">
    <property type="protein sequence ID" value="MFC3179435.1"/>
    <property type="molecule type" value="Genomic_DNA"/>
</dbReference>
<feature type="transmembrane region" description="Helical" evidence="1">
    <location>
        <begin position="40"/>
        <end position="59"/>
    </location>
</feature>
<keyword evidence="3" id="KW-1185">Reference proteome</keyword>
<evidence type="ECO:0000313" key="2">
    <source>
        <dbReference type="EMBL" id="MFC3179435.1"/>
    </source>
</evidence>
<dbReference type="Proteomes" id="UP001595547">
    <property type="component" value="Unassembled WGS sequence"/>
</dbReference>
<feature type="transmembrane region" description="Helical" evidence="1">
    <location>
        <begin position="12"/>
        <end position="34"/>
    </location>
</feature>
<keyword evidence="1" id="KW-0812">Transmembrane</keyword>
<accession>A0ABV7ISD4</accession>
<proteinExistence type="predicted"/>
<sequence length="73" mass="7537">MSYIFSTPSALIVLYALGMEAVVGGILAASNGLSEGHKDMLVSFAIGFPLLILLALLVLQRRSEGAVTAAEAS</sequence>
<reference evidence="3" key="1">
    <citation type="journal article" date="2019" name="Int. J. Syst. Evol. Microbiol.">
        <title>The Global Catalogue of Microorganisms (GCM) 10K type strain sequencing project: providing services to taxonomists for standard genome sequencing and annotation.</title>
        <authorList>
            <consortium name="The Broad Institute Genomics Platform"/>
            <consortium name="The Broad Institute Genome Sequencing Center for Infectious Disease"/>
            <person name="Wu L."/>
            <person name="Ma J."/>
        </authorList>
    </citation>
    <scope>NUCLEOTIDE SEQUENCE [LARGE SCALE GENOMIC DNA]</scope>
    <source>
        <strain evidence="3">KCTC 52039</strain>
    </source>
</reference>
<evidence type="ECO:0000256" key="1">
    <source>
        <dbReference type="SAM" id="Phobius"/>
    </source>
</evidence>
<keyword evidence="1" id="KW-1133">Transmembrane helix</keyword>
<gene>
    <name evidence="2" type="ORF">ACFOGH_00390</name>
</gene>
<dbReference type="RefSeq" id="WP_380071082.1">
    <property type="nucleotide sequence ID" value="NZ_JBHRTO010000001.1"/>
</dbReference>
<keyword evidence="1" id="KW-0472">Membrane</keyword>
<name>A0ABV7ISD4_9RHOB</name>
<protein>
    <submittedName>
        <fullName evidence="2">Uncharacterized protein</fullName>
    </submittedName>
</protein>